<dbReference type="Gene3D" id="3.30.740.10">
    <property type="entry name" value="Protein Inhibitor Of Neuronal Nitric Oxide Synthase"/>
    <property type="match status" value="1"/>
</dbReference>
<dbReference type="SUPFAM" id="SSF54648">
    <property type="entry name" value="DLC"/>
    <property type="match status" value="1"/>
</dbReference>
<evidence type="ECO:0000313" key="2">
    <source>
        <dbReference type="Proteomes" id="UP000281553"/>
    </source>
</evidence>
<protein>
    <recommendedName>
        <fullName evidence="3">Dynein light chain</fullName>
    </recommendedName>
</protein>
<dbReference type="GO" id="GO:0030286">
    <property type="term" value="C:dynein complex"/>
    <property type="evidence" value="ECO:0007669"/>
    <property type="project" value="InterPro"/>
</dbReference>
<sequence length="59" mass="6917">MIIIKADLPDREEEVALEKLGRLQHKDILEKDFAQRLKKRMEKVFEGQWSCIVGSSFGR</sequence>
<dbReference type="InterPro" id="IPR001372">
    <property type="entry name" value="Dynein_light_chain_typ-1/2"/>
</dbReference>
<proteinExistence type="predicted"/>
<name>A0A3P7P9I8_DIBLA</name>
<gene>
    <name evidence="1" type="ORF">DILT_LOCUS12790</name>
</gene>
<dbReference type="InterPro" id="IPR037177">
    <property type="entry name" value="DLC_sf"/>
</dbReference>
<accession>A0A3P7P9I8</accession>
<dbReference type="Proteomes" id="UP000281553">
    <property type="component" value="Unassembled WGS sequence"/>
</dbReference>
<evidence type="ECO:0000313" key="1">
    <source>
        <dbReference type="EMBL" id="VDN16959.1"/>
    </source>
</evidence>
<dbReference type="Pfam" id="PF01221">
    <property type="entry name" value="Dynein_light"/>
    <property type="match status" value="1"/>
</dbReference>
<evidence type="ECO:0008006" key="3">
    <source>
        <dbReference type="Google" id="ProtNLM"/>
    </source>
</evidence>
<dbReference type="GO" id="GO:0007017">
    <property type="term" value="P:microtubule-based process"/>
    <property type="evidence" value="ECO:0007669"/>
    <property type="project" value="InterPro"/>
</dbReference>
<dbReference type="EMBL" id="UYRU01067705">
    <property type="protein sequence ID" value="VDN16959.1"/>
    <property type="molecule type" value="Genomic_DNA"/>
</dbReference>
<dbReference type="OrthoDB" id="10033309at2759"/>
<dbReference type="AlphaFoldDB" id="A0A3P7P9I8"/>
<organism evidence="1 2">
    <name type="scientific">Dibothriocephalus latus</name>
    <name type="common">Fish tapeworm</name>
    <name type="synonym">Diphyllobothrium latum</name>
    <dbReference type="NCBI Taxonomy" id="60516"/>
    <lineage>
        <taxon>Eukaryota</taxon>
        <taxon>Metazoa</taxon>
        <taxon>Spiralia</taxon>
        <taxon>Lophotrochozoa</taxon>
        <taxon>Platyhelminthes</taxon>
        <taxon>Cestoda</taxon>
        <taxon>Eucestoda</taxon>
        <taxon>Diphyllobothriidea</taxon>
        <taxon>Diphyllobothriidae</taxon>
        <taxon>Dibothriocephalus</taxon>
    </lineage>
</organism>
<keyword evidence="2" id="KW-1185">Reference proteome</keyword>
<reference evidence="1 2" key="1">
    <citation type="submission" date="2018-11" db="EMBL/GenBank/DDBJ databases">
        <authorList>
            <consortium name="Pathogen Informatics"/>
        </authorList>
    </citation>
    <scope>NUCLEOTIDE SEQUENCE [LARGE SCALE GENOMIC DNA]</scope>
</reference>